<dbReference type="Proteomes" id="UP001470230">
    <property type="component" value="Unassembled WGS sequence"/>
</dbReference>
<keyword evidence="2" id="KW-1133">Transmembrane helix</keyword>
<feature type="transmembrane region" description="Helical" evidence="2">
    <location>
        <begin position="531"/>
        <end position="551"/>
    </location>
</feature>
<feature type="transmembrane region" description="Helical" evidence="2">
    <location>
        <begin position="176"/>
        <end position="195"/>
    </location>
</feature>
<reference evidence="3 4" key="1">
    <citation type="submission" date="2024-04" db="EMBL/GenBank/DDBJ databases">
        <title>Tritrichomonas musculus Genome.</title>
        <authorList>
            <person name="Alves-Ferreira E."/>
            <person name="Grigg M."/>
            <person name="Lorenzi H."/>
            <person name="Galac M."/>
        </authorList>
    </citation>
    <scope>NUCLEOTIDE SEQUENCE [LARGE SCALE GENOMIC DNA]</scope>
    <source>
        <strain evidence="3 4">EAF2021</strain>
    </source>
</reference>
<keyword evidence="2" id="KW-0812">Transmembrane</keyword>
<evidence type="ECO:0000256" key="2">
    <source>
        <dbReference type="SAM" id="Phobius"/>
    </source>
</evidence>
<sequence length="554" mass="64378">MEEDFTIYLIPEVQSKQEYFFAKNAQKVHPLPITIVGYRTWLLTSSLDCFCEPYSLVAVPEANQKAKLYKVRFTDSVPDFKSYGLQVVKTPDGNVICMSTEKFWEIEARSLCIPLDSTKWKAKPLFYHALTALFHLGIIPTLSENTFLTVKDLSKYESDLNAQYGTETPLQESLHYIFKSTMFALIFFGFATIPAHDKKTAKYFEFTKKLMEEENGQEFDSDTNKYFAFTQIGFAIANYNNKCQMQPSTQSTNFMNSNNYDSDNKESIEEDNGFVFDRSNQILSGYSYKMLIKSVSAVIHLLTQLGYTITNNESLIEIIKQYQNKHSPTLRPTGICDPKTLRVLWDESVSKSMALPVILERIGCVNQKIPTNSHKKLLIEDDDSNSMTSKTQKEKFKKNSNFDDDDNDDDNDENGNQNSREYVKYQLNNYIESIPDYHTYELLMQHQIKKDLNEITMRCVALRQRIDEIRLRTNSSKEMISLVTQMNNNCDELLNQSLQSLSDILKSHMKAQEKFEEIKSYISIQRRTNHIFSFCGLIFLLIYFLRIFHIYPFN</sequence>
<accession>A0ABR2KX15</accession>
<keyword evidence="2" id="KW-0472">Membrane</keyword>
<gene>
    <name evidence="3" type="ORF">M9Y10_024114</name>
</gene>
<feature type="region of interest" description="Disordered" evidence="1">
    <location>
        <begin position="376"/>
        <end position="418"/>
    </location>
</feature>
<protein>
    <submittedName>
        <fullName evidence="3">Uncharacterized protein</fullName>
    </submittedName>
</protein>
<evidence type="ECO:0000313" key="3">
    <source>
        <dbReference type="EMBL" id="KAK8895644.1"/>
    </source>
</evidence>
<feature type="compositionally biased region" description="Acidic residues" evidence="1">
    <location>
        <begin position="402"/>
        <end position="413"/>
    </location>
</feature>
<evidence type="ECO:0000313" key="4">
    <source>
        <dbReference type="Proteomes" id="UP001470230"/>
    </source>
</evidence>
<proteinExistence type="predicted"/>
<keyword evidence="4" id="KW-1185">Reference proteome</keyword>
<evidence type="ECO:0000256" key="1">
    <source>
        <dbReference type="SAM" id="MobiDB-lite"/>
    </source>
</evidence>
<dbReference type="EMBL" id="JAPFFF010000003">
    <property type="protein sequence ID" value="KAK8895644.1"/>
    <property type="molecule type" value="Genomic_DNA"/>
</dbReference>
<name>A0ABR2KX15_9EUKA</name>
<organism evidence="3 4">
    <name type="scientific">Tritrichomonas musculus</name>
    <dbReference type="NCBI Taxonomy" id="1915356"/>
    <lineage>
        <taxon>Eukaryota</taxon>
        <taxon>Metamonada</taxon>
        <taxon>Parabasalia</taxon>
        <taxon>Tritrichomonadida</taxon>
        <taxon>Tritrichomonadidae</taxon>
        <taxon>Tritrichomonas</taxon>
    </lineage>
</organism>
<feature type="transmembrane region" description="Helical" evidence="2">
    <location>
        <begin position="125"/>
        <end position="143"/>
    </location>
</feature>
<comment type="caution">
    <text evidence="3">The sequence shown here is derived from an EMBL/GenBank/DDBJ whole genome shotgun (WGS) entry which is preliminary data.</text>
</comment>